<dbReference type="Proteomes" id="UP001497680">
    <property type="component" value="Unassembled WGS sequence"/>
</dbReference>
<comment type="caution">
    <text evidence="1">The sequence shown here is derived from an EMBL/GenBank/DDBJ whole genome shotgun (WGS) entry which is preliminary data.</text>
</comment>
<proteinExistence type="predicted"/>
<dbReference type="EMBL" id="MU394431">
    <property type="protein sequence ID" value="KAI6080630.1"/>
    <property type="molecule type" value="Genomic_DNA"/>
</dbReference>
<protein>
    <submittedName>
        <fullName evidence="1">Uncharacterized protein</fullName>
    </submittedName>
</protein>
<keyword evidence="2" id="KW-1185">Reference proteome</keyword>
<sequence>MKSFQQKRTRSNSSQLEVIIVGAGLGGLGAAIALLLTGHNVRVLEAAKEIGEVGAGIQVLPNCSRVLIHFGLEEALKPYATSPDMSYINQWKGDVITSWSYHAAAKTFGTPFWDFHRADLHRVMMERVSELGGEITCDRTVEDVQFAETMEKSSVVLRGGAIYSADLIVGADGINSRLRGVLTGKDEPPTPTGDLAYRLLFDTKRMMDDPELRKLVETPQVNCWIGPNAHVVNYVLKGGDLFNMVLLMPDDMPPGVRIAHGKTEELLAFFKDWDPRIIKLIKLAASLDKWKLCIRDRLDNWSHPSGTFTLLGDAVHATLPYLASGAAMSIEDGAVLGECLSRIQSKSPSEIKRALAVYEKCRVGRTDKIVKRSSWQQYQQHLADGEEQQERDRRMRMIPPPQGECFAFRDPEIGPWLMGYDHVRDVDLHWDSVG</sequence>
<gene>
    <name evidence="1" type="ORF">F4821DRAFT_265719</name>
</gene>
<organism evidence="1 2">
    <name type="scientific">Hypoxylon rubiginosum</name>
    <dbReference type="NCBI Taxonomy" id="110542"/>
    <lineage>
        <taxon>Eukaryota</taxon>
        <taxon>Fungi</taxon>
        <taxon>Dikarya</taxon>
        <taxon>Ascomycota</taxon>
        <taxon>Pezizomycotina</taxon>
        <taxon>Sordariomycetes</taxon>
        <taxon>Xylariomycetidae</taxon>
        <taxon>Xylariales</taxon>
        <taxon>Hypoxylaceae</taxon>
        <taxon>Hypoxylon</taxon>
    </lineage>
</organism>
<accession>A0ACC0CJX8</accession>
<name>A0ACC0CJX8_9PEZI</name>
<evidence type="ECO:0000313" key="2">
    <source>
        <dbReference type="Proteomes" id="UP001497680"/>
    </source>
</evidence>
<reference evidence="1 2" key="1">
    <citation type="journal article" date="2022" name="New Phytol.">
        <title>Ecological generalism drives hyperdiversity of secondary metabolite gene clusters in xylarialean endophytes.</title>
        <authorList>
            <person name="Franco M.E.E."/>
            <person name="Wisecaver J.H."/>
            <person name="Arnold A.E."/>
            <person name="Ju Y.M."/>
            <person name="Slot J.C."/>
            <person name="Ahrendt S."/>
            <person name="Moore L.P."/>
            <person name="Eastman K.E."/>
            <person name="Scott K."/>
            <person name="Konkel Z."/>
            <person name="Mondo S.J."/>
            <person name="Kuo A."/>
            <person name="Hayes R.D."/>
            <person name="Haridas S."/>
            <person name="Andreopoulos B."/>
            <person name="Riley R."/>
            <person name="LaButti K."/>
            <person name="Pangilinan J."/>
            <person name="Lipzen A."/>
            <person name="Amirebrahimi M."/>
            <person name="Yan J."/>
            <person name="Adam C."/>
            <person name="Keymanesh K."/>
            <person name="Ng V."/>
            <person name="Louie K."/>
            <person name="Northen T."/>
            <person name="Drula E."/>
            <person name="Henrissat B."/>
            <person name="Hsieh H.M."/>
            <person name="Youens-Clark K."/>
            <person name="Lutzoni F."/>
            <person name="Miadlikowska J."/>
            <person name="Eastwood D.C."/>
            <person name="Hamelin R.C."/>
            <person name="Grigoriev I.V."/>
            <person name="U'Ren J.M."/>
        </authorList>
    </citation>
    <scope>NUCLEOTIDE SEQUENCE [LARGE SCALE GENOMIC DNA]</scope>
    <source>
        <strain evidence="1 2">ER1909</strain>
    </source>
</reference>
<evidence type="ECO:0000313" key="1">
    <source>
        <dbReference type="EMBL" id="KAI6080630.1"/>
    </source>
</evidence>